<keyword evidence="1" id="KW-0812">Transmembrane</keyword>
<accession>A0A1V0TK08</accession>
<protein>
    <recommendedName>
        <fullName evidence="4">DUF4175 domain-containing protein</fullName>
    </recommendedName>
</protein>
<evidence type="ECO:0000256" key="1">
    <source>
        <dbReference type="SAM" id="Phobius"/>
    </source>
</evidence>
<dbReference type="AlphaFoldDB" id="A0A1V0TK08"/>
<dbReference type="EMBL" id="CP020569">
    <property type="protein sequence ID" value="ARF53210.1"/>
    <property type="molecule type" value="Genomic_DNA"/>
</dbReference>
<dbReference type="KEGG" id="sgv:B1H19_02620"/>
<name>A0A1V0TK08_9ACTN</name>
<proteinExistence type="predicted"/>
<evidence type="ECO:0000313" key="3">
    <source>
        <dbReference type="Proteomes" id="UP000192726"/>
    </source>
</evidence>
<evidence type="ECO:0000313" key="2">
    <source>
        <dbReference type="EMBL" id="ARF53210.1"/>
    </source>
</evidence>
<feature type="transmembrane region" description="Helical" evidence="1">
    <location>
        <begin position="37"/>
        <end position="62"/>
    </location>
</feature>
<evidence type="ECO:0008006" key="4">
    <source>
        <dbReference type="Google" id="ProtNLM"/>
    </source>
</evidence>
<reference evidence="2 3" key="1">
    <citation type="submission" date="2017-04" db="EMBL/GenBank/DDBJ databases">
        <title>Complete Genome Sequence of Streptomyces gilvosporeus F607, a Capable Producer of Natamycin.</title>
        <authorList>
            <person name="Zong G."/>
            <person name="Zhong C."/>
            <person name="Fu J."/>
            <person name="Qin R."/>
            <person name="Cao G."/>
        </authorList>
    </citation>
    <scope>NUCLEOTIDE SEQUENCE [LARGE SCALE GENOMIC DNA]</scope>
    <source>
        <strain evidence="2 3">F607</strain>
    </source>
</reference>
<feature type="transmembrane region" description="Helical" evidence="1">
    <location>
        <begin position="12"/>
        <end position="31"/>
    </location>
</feature>
<keyword evidence="3" id="KW-1185">Reference proteome</keyword>
<dbReference type="Proteomes" id="UP000192726">
    <property type="component" value="Chromosome"/>
</dbReference>
<gene>
    <name evidence="2" type="ORF">B1H19_02620</name>
</gene>
<keyword evidence="1" id="KW-0472">Membrane</keyword>
<organism evidence="2 3">
    <name type="scientific">Streptomyces gilvosporeus</name>
    <dbReference type="NCBI Taxonomy" id="553510"/>
    <lineage>
        <taxon>Bacteria</taxon>
        <taxon>Bacillati</taxon>
        <taxon>Actinomycetota</taxon>
        <taxon>Actinomycetes</taxon>
        <taxon>Kitasatosporales</taxon>
        <taxon>Streptomycetaceae</taxon>
        <taxon>Streptomyces</taxon>
    </lineage>
</organism>
<sequence length="76" mass="8427">MAARFTLGVDPIRTVMFWLLAPSLLIAGALGGMGWPWWVRVLSAAGGLLMSGYLVLLLVGAWRRMRRHTRPGPRKP</sequence>
<keyword evidence="1" id="KW-1133">Transmembrane helix</keyword>